<evidence type="ECO:0000256" key="1">
    <source>
        <dbReference type="ARBA" id="ARBA00004123"/>
    </source>
</evidence>
<organism evidence="8 9">
    <name type="scientific">Arabidopsis thaliana</name>
    <name type="common">Mouse-ear cress</name>
    <dbReference type="NCBI Taxonomy" id="3702"/>
    <lineage>
        <taxon>Eukaryota</taxon>
        <taxon>Viridiplantae</taxon>
        <taxon>Streptophyta</taxon>
        <taxon>Embryophyta</taxon>
        <taxon>Tracheophyta</taxon>
        <taxon>Spermatophyta</taxon>
        <taxon>Magnoliopsida</taxon>
        <taxon>eudicotyledons</taxon>
        <taxon>Gunneridae</taxon>
        <taxon>Pentapetalae</taxon>
        <taxon>rosids</taxon>
        <taxon>malvids</taxon>
        <taxon>Brassicales</taxon>
        <taxon>Brassicaceae</taxon>
        <taxon>Camelineae</taxon>
        <taxon>Arabidopsis</taxon>
    </lineage>
</organism>
<evidence type="ECO:0000256" key="4">
    <source>
        <dbReference type="ARBA" id="ARBA00023242"/>
    </source>
</evidence>
<evidence type="ECO:0000256" key="5">
    <source>
        <dbReference type="SAM" id="MobiDB-lite"/>
    </source>
</evidence>
<dbReference type="OMA" id="CINRWIR"/>
<dbReference type="PANTHER" id="PTHR31314:SF84">
    <property type="entry name" value="HOMEODOMAIN-LIKE SUPERFAMILY PROTEIN-RELATED"/>
    <property type="match status" value="1"/>
</dbReference>
<accession>A0A1P8B772</accession>
<dbReference type="InterPro" id="IPR046955">
    <property type="entry name" value="PHR1-like"/>
</dbReference>
<dbReference type="InterPro" id="IPR006447">
    <property type="entry name" value="Myb_dom_plants"/>
</dbReference>
<dbReference type="GO" id="GO:0005634">
    <property type="term" value="C:nucleus"/>
    <property type="evidence" value="ECO:0007669"/>
    <property type="project" value="UniProtKB-SubCell"/>
</dbReference>
<dbReference type="GO" id="GO:0003677">
    <property type="term" value="F:DNA binding"/>
    <property type="evidence" value="ECO:0007669"/>
    <property type="project" value="InterPro"/>
</dbReference>
<dbReference type="PANTHER" id="PTHR31314">
    <property type="entry name" value="MYB FAMILY TRANSCRIPTION FACTOR PHL7-LIKE"/>
    <property type="match status" value="1"/>
</dbReference>
<dbReference type="STRING" id="3702.A0A1P8B772"/>
<evidence type="ECO:0000313" key="7">
    <source>
        <dbReference type="Araport" id="AT4G04555"/>
    </source>
</evidence>
<dbReference type="RefSeq" id="NP_001329272.1">
    <property type="nucleotide sequence ID" value="NM_001340490.1"/>
</dbReference>
<feature type="domain" description="HTH myb-type" evidence="6">
    <location>
        <begin position="11"/>
        <end position="71"/>
    </location>
</feature>
<dbReference type="SUPFAM" id="SSF46689">
    <property type="entry name" value="Homeodomain-like"/>
    <property type="match status" value="1"/>
</dbReference>
<gene>
    <name evidence="7 8" type="ordered locus">At4g04555</name>
</gene>
<evidence type="ECO:0000259" key="6">
    <source>
        <dbReference type="PROSITE" id="PS51294"/>
    </source>
</evidence>
<sequence>MRGRIVRSYTRSKVPHWRWTDDLNLLFIQVVELLGGERRATPKVILDFMDVKNLPISHVKSHLQMYRNKKKEESRKERRMMREMSRRQSQQYIQIYERYNWILVRR</sequence>
<proteinExistence type="predicted"/>
<reference evidence="9" key="2">
    <citation type="journal article" date="2017" name="Plant J.">
        <title>Araport11: a complete reannotation of the Arabidopsis thaliana reference genome.</title>
        <authorList>
            <person name="Cheng C.Y."/>
            <person name="Krishnakumar V."/>
            <person name="Chan A.P."/>
            <person name="Thibaud-Nissen F."/>
            <person name="Schobel S."/>
            <person name="Town C.D."/>
        </authorList>
    </citation>
    <scope>GENOME REANNOTATION</scope>
    <source>
        <strain evidence="9">cv. Columbia</strain>
    </source>
</reference>
<evidence type="ECO:0000256" key="2">
    <source>
        <dbReference type="ARBA" id="ARBA00023015"/>
    </source>
</evidence>
<keyword evidence="2" id="KW-0805">Transcription regulation</keyword>
<dbReference type="EMBL" id="CP002687">
    <property type="protein sequence ID" value="ANM67442.1"/>
    <property type="molecule type" value="Genomic_DNA"/>
</dbReference>
<keyword evidence="3" id="KW-0804">Transcription</keyword>
<dbReference type="Pfam" id="PF00249">
    <property type="entry name" value="Myb_DNA-binding"/>
    <property type="match status" value="1"/>
</dbReference>
<dbReference type="AlphaFoldDB" id="A0A1P8B772"/>
<evidence type="ECO:0000313" key="8">
    <source>
        <dbReference type="EMBL" id="ANM67442.1"/>
    </source>
</evidence>
<dbReference type="Proteomes" id="UP000006548">
    <property type="component" value="Chromosome 4"/>
</dbReference>
<feature type="compositionally biased region" description="Basic and acidic residues" evidence="5">
    <location>
        <begin position="70"/>
        <end position="85"/>
    </location>
</feature>
<dbReference type="GO" id="GO:0003700">
    <property type="term" value="F:DNA-binding transcription factor activity"/>
    <property type="evidence" value="ECO:0007669"/>
    <property type="project" value="InterPro"/>
</dbReference>
<dbReference type="PROSITE" id="PS51294">
    <property type="entry name" value="HTH_MYB"/>
    <property type="match status" value="1"/>
</dbReference>
<dbReference type="InterPro" id="IPR017930">
    <property type="entry name" value="Myb_dom"/>
</dbReference>
<dbReference type="InterPro" id="IPR001005">
    <property type="entry name" value="SANT/Myb"/>
</dbReference>
<dbReference type="KEGG" id="ath:AT4G04555"/>
<comment type="subcellular location">
    <subcellularLocation>
        <location evidence="1">Nucleus</location>
    </subcellularLocation>
</comment>
<keyword evidence="9" id="KW-1185">Reference proteome</keyword>
<dbReference type="InterPro" id="IPR009057">
    <property type="entry name" value="Homeodomain-like_sf"/>
</dbReference>
<dbReference type="Gene3D" id="1.10.10.60">
    <property type="entry name" value="Homeodomain-like"/>
    <property type="match status" value="1"/>
</dbReference>
<dbReference type="InParanoid" id="A0A1P8B772"/>
<dbReference type="TAIR" id="AT4G04555"/>
<dbReference type="GeneID" id="28719571"/>
<dbReference type="Araport" id="AT4G04555"/>
<dbReference type="NCBIfam" id="TIGR01557">
    <property type="entry name" value="myb_SHAQKYF"/>
    <property type="match status" value="1"/>
</dbReference>
<dbReference type="ExpressionAtlas" id="A0A1P8B772">
    <property type="expression patterns" value="baseline"/>
</dbReference>
<keyword evidence="4" id="KW-0539">Nucleus</keyword>
<evidence type="ECO:0000313" key="9">
    <source>
        <dbReference type="Proteomes" id="UP000006548"/>
    </source>
</evidence>
<name>A0A1P8B772_ARATH</name>
<dbReference type="SMR" id="A0A1P8B772"/>
<reference evidence="8 9" key="1">
    <citation type="journal article" date="1999" name="Nature">
        <title>Sequence and analysis of chromosome 4 of the plant Arabidopsis thaliana.</title>
        <authorList>
            <consortium name="EU"/>
            <consortium name="CSHL and WU Arabidopsis Sequencing Project"/>
            <person name="Mayer K."/>
            <person name="Schuller C."/>
            <person name="Wambutt R."/>
            <person name="Murphy G."/>
            <person name="Volckaert G."/>
            <person name="Pohl T."/>
            <person name="Dusterhoft A."/>
            <person name="Stiekema W."/>
            <person name="Entian K.D."/>
            <person name="Terryn N."/>
            <person name="Harris B."/>
            <person name="Ansorge W."/>
            <person name="Brandt P."/>
            <person name="Grivell L."/>
            <person name="Rieger M."/>
            <person name="Weichselgartner M."/>
            <person name="de Simone V."/>
            <person name="Obermaier B."/>
            <person name="Mache R."/>
            <person name="Muller M."/>
            <person name="Kreis M."/>
            <person name="Delseny M."/>
            <person name="Puigdomenech P."/>
            <person name="Watson M."/>
            <person name="Schmidtheini T."/>
            <person name="Reichert B."/>
            <person name="Portatelle D."/>
            <person name="Perez-Alonso M."/>
            <person name="Boutry M."/>
            <person name="Bancroft I."/>
            <person name="Vos P."/>
            <person name="Hoheisel J."/>
            <person name="Zimmermann W."/>
            <person name="Wedler H."/>
            <person name="Ridley P."/>
            <person name="Langham S.A."/>
            <person name="McCullagh B."/>
            <person name="Bilham L."/>
            <person name="Robben J."/>
            <person name="Van der Schueren J."/>
            <person name="Grymonprez B."/>
            <person name="Chuang Y.J."/>
            <person name="Vandenbussche F."/>
            <person name="Braeken M."/>
            <person name="Weltjens I."/>
            <person name="Voet M."/>
            <person name="Bastiaens I."/>
            <person name="Aert R."/>
            <person name="Defoor E."/>
            <person name="Weitzenegger T."/>
            <person name="Bothe G."/>
            <person name="Ramsperger U."/>
            <person name="Hilbert H."/>
            <person name="Braun M."/>
            <person name="Holzer E."/>
            <person name="Brandt A."/>
            <person name="Peters S."/>
            <person name="van Staveren M."/>
            <person name="Dirske W."/>
            <person name="Mooijman P."/>
            <person name="Klein Lankhorst R."/>
            <person name="Rose M."/>
            <person name="Hauf J."/>
            <person name="Kotter P."/>
            <person name="Berneiser S."/>
            <person name="Hempel S."/>
            <person name="Feldpausch M."/>
            <person name="Lamberth S."/>
            <person name="Van den Daele H."/>
            <person name="De Keyser A."/>
            <person name="Buysshaert C."/>
            <person name="Gielen J."/>
            <person name="Villarroel R."/>
            <person name="De Clercq R."/>
            <person name="Van Montagu M."/>
            <person name="Rogers J."/>
            <person name="Cronin A."/>
            <person name="Quail M."/>
            <person name="Bray-Allen S."/>
            <person name="Clark L."/>
            <person name="Doggett J."/>
            <person name="Hall S."/>
            <person name="Kay M."/>
            <person name="Lennard N."/>
            <person name="McLay K."/>
            <person name="Mayes R."/>
            <person name="Pettett A."/>
            <person name="Rajandream M.A."/>
            <person name="Lyne M."/>
            <person name="Benes V."/>
            <person name="Rechmann S."/>
            <person name="Borkova D."/>
            <person name="Blocker H."/>
            <person name="Scharfe M."/>
            <person name="Grimm M."/>
            <person name="Lohnert T.H."/>
            <person name="Dose S."/>
            <person name="de Haan M."/>
            <person name="Maarse A."/>
            <person name="Schafer M."/>
            <person name="Muller-Auer S."/>
            <person name="Gabel C."/>
            <person name="Fuchs M."/>
            <person name="Fartmann B."/>
            <person name="Granderath K."/>
            <person name="Dauner D."/>
            <person name="Herzl A."/>
            <person name="Neumann S."/>
            <person name="Argiriou A."/>
            <person name="Vitale D."/>
            <person name="Liguori R."/>
            <person name="Piravandi E."/>
            <person name="Massenet O."/>
            <person name="Quigley F."/>
            <person name="Clabauld G."/>
            <person name="Mundlein A."/>
            <person name="Felber R."/>
            <person name="Schnabl S."/>
            <person name="Hiller R."/>
            <person name="Schmidt W."/>
            <person name="Lecharny A."/>
            <person name="Aubourg S."/>
            <person name="Chefdor F."/>
            <person name="Cooke R."/>
            <person name="Berger C."/>
            <person name="Montfort A."/>
            <person name="Casacuberta E."/>
            <person name="Gibbons T."/>
            <person name="Weber N."/>
            <person name="Vandenbol M."/>
            <person name="Bargues M."/>
            <person name="Terol J."/>
            <person name="Torres A."/>
            <person name="Perez-Perez A."/>
            <person name="Purnelle B."/>
            <person name="Bent E."/>
            <person name="Johnson S."/>
            <person name="Tacon D."/>
            <person name="Jesse T."/>
            <person name="Heijnen L."/>
            <person name="Schwarz S."/>
            <person name="Scholler P."/>
            <person name="Heber S."/>
            <person name="Francs P."/>
            <person name="Bielke C."/>
            <person name="Frishman D."/>
            <person name="Haase D."/>
            <person name="Lemcke K."/>
            <person name="Mewes H.W."/>
            <person name="Stocker S."/>
            <person name="Zaccaria P."/>
            <person name="Bevan M."/>
            <person name="Wilson R.K."/>
            <person name="de la Bastide M."/>
            <person name="Habermann K."/>
            <person name="Parnell L."/>
            <person name="Dedhia N."/>
            <person name="Gnoj L."/>
            <person name="Schutz K."/>
            <person name="Huang E."/>
            <person name="Spiegel L."/>
            <person name="Sehkon M."/>
            <person name="Murray J."/>
            <person name="Sheet P."/>
            <person name="Cordes M."/>
            <person name="Abu-Threideh J."/>
            <person name="Stoneking T."/>
            <person name="Kalicki J."/>
            <person name="Graves T."/>
            <person name="Harmon G."/>
            <person name="Edwards J."/>
            <person name="Latreille P."/>
            <person name="Courtney L."/>
            <person name="Cloud J."/>
            <person name="Abbott A."/>
            <person name="Scott K."/>
            <person name="Johnson D."/>
            <person name="Minx P."/>
            <person name="Bentley D."/>
            <person name="Fulton B."/>
            <person name="Miller N."/>
            <person name="Greco T."/>
            <person name="Kemp K."/>
            <person name="Kramer J."/>
            <person name="Fulton L."/>
            <person name="Mardis E."/>
            <person name="Dante M."/>
            <person name="Pepin K."/>
            <person name="Hillier L."/>
            <person name="Nelson J."/>
            <person name="Spieth J."/>
            <person name="Ryan E."/>
            <person name="Andrews S."/>
            <person name="Geisel C."/>
            <person name="Layman D."/>
            <person name="Du H."/>
            <person name="Ali J."/>
            <person name="Berghoff A."/>
            <person name="Jones K."/>
            <person name="Drone K."/>
            <person name="Cotton M."/>
            <person name="Joshu C."/>
            <person name="Antonoiu B."/>
            <person name="Zidanic M."/>
            <person name="Strong C."/>
            <person name="Sun H."/>
            <person name="Lamar B."/>
            <person name="Yordan C."/>
            <person name="Ma P."/>
            <person name="Zhong J."/>
            <person name="Preston R."/>
            <person name="Vil D."/>
            <person name="Shekher M."/>
            <person name="Matero A."/>
            <person name="Shah R."/>
            <person name="Swaby I.K."/>
            <person name="O'Shaughnessy A."/>
            <person name="Rodriguez M."/>
            <person name="Hoffmann J."/>
            <person name="Till S."/>
            <person name="Granat S."/>
            <person name="Shohdy N."/>
            <person name="Hasegawa A."/>
            <person name="Hameed A."/>
            <person name="Lodhi M."/>
            <person name="Johnson A."/>
            <person name="Chen E."/>
            <person name="Marra M."/>
            <person name="Martienssen R."/>
            <person name="McCombie W.R."/>
        </authorList>
    </citation>
    <scope>NUCLEOTIDE SEQUENCE [LARGE SCALE GENOMIC DNA]</scope>
    <source>
        <strain evidence="9">cv. Columbia</strain>
    </source>
</reference>
<evidence type="ECO:0000256" key="3">
    <source>
        <dbReference type="ARBA" id="ARBA00023163"/>
    </source>
</evidence>
<feature type="region of interest" description="Disordered" evidence="5">
    <location>
        <begin position="65"/>
        <end position="85"/>
    </location>
</feature>
<protein>
    <submittedName>
        <fullName evidence="8">Myb family transcription factor</fullName>
    </submittedName>
</protein>